<evidence type="ECO:0000313" key="3">
    <source>
        <dbReference type="EMBL" id="MBF9149762.1"/>
    </source>
</evidence>
<accession>A0ABS0HBV9</accession>
<organism evidence="3 4">
    <name type="scientific">Novosphingobium jiangmenense</name>
    <dbReference type="NCBI Taxonomy" id="2791981"/>
    <lineage>
        <taxon>Bacteria</taxon>
        <taxon>Pseudomonadati</taxon>
        <taxon>Pseudomonadota</taxon>
        <taxon>Alphaproteobacteria</taxon>
        <taxon>Sphingomonadales</taxon>
        <taxon>Sphingomonadaceae</taxon>
        <taxon>Novosphingobium</taxon>
    </lineage>
</organism>
<evidence type="ECO:0000256" key="1">
    <source>
        <dbReference type="ARBA" id="ARBA00010617"/>
    </source>
</evidence>
<name>A0ABS0HBV9_9SPHN</name>
<dbReference type="InterPro" id="IPR002397">
    <property type="entry name" value="Cyt_P450_B"/>
</dbReference>
<keyword evidence="2" id="KW-0560">Oxidoreductase</keyword>
<dbReference type="Pfam" id="PF00067">
    <property type="entry name" value="p450"/>
    <property type="match status" value="1"/>
</dbReference>
<gene>
    <name evidence="3" type="ORF">I2488_01975</name>
</gene>
<dbReference type="RefSeq" id="WP_196274121.1">
    <property type="nucleotide sequence ID" value="NZ_JADQDC010000001.1"/>
</dbReference>
<keyword evidence="2" id="KW-0503">Monooxygenase</keyword>
<protein>
    <submittedName>
        <fullName evidence="3">Cytochrome P450</fullName>
    </submittedName>
</protein>
<dbReference type="InterPro" id="IPR036396">
    <property type="entry name" value="Cyt_P450_sf"/>
</dbReference>
<dbReference type="Gene3D" id="1.10.630.10">
    <property type="entry name" value="Cytochrome P450"/>
    <property type="match status" value="1"/>
</dbReference>
<dbReference type="PRINTS" id="PR00359">
    <property type="entry name" value="BP450"/>
</dbReference>
<dbReference type="InterPro" id="IPR017972">
    <property type="entry name" value="Cyt_P450_CS"/>
</dbReference>
<keyword evidence="2" id="KW-0408">Iron</keyword>
<dbReference type="PANTHER" id="PTHR46696">
    <property type="entry name" value="P450, PUTATIVE (EUROFUNG)-RELATED"/>
    <property type="match status" value="1"/>
</dbReference>
<dbReference type="PROSITE" id="PS00086">
    <property type="entry name" value="CYTOCHROME_P450"/>
    <property type="match status" value="1"/>
</dbReference>
<dbReference type="InterPro" id="IPR001128">
    <property type="entry name" value="Cyt_P450"/>
</dbReference>
<dbReference type="CDD" id="cd11035">
    <property type="entry name" value="P450cam-like"/>
    <property type="match status" value="1"/>
</dbReference>
<keyword evidence="2" id="KW-0349">Heme</keyword>
<keyword evidence="2" id="KW-0479">Metal-binding</keyword>
<reference evidence="3 4" key="1">
    <citation type="submission" date="2020-11" db="EMBL/GenBank/DDBJ databases">
        <title>The genome sequence of Novosphingobium sp. 1Y9A.</title>
        <authorList>
            <person name="Liu Y."/>
        </authorList>
    </citation>
    <scope>NUCLEOTIDE SEQUENCE [LARGE SCALE GENOMIC DNA]</scope>
    <source>
        <strain evidence="3 4">1Y9A</strain>
    </source>
</reference>
<dbReference type="PRINTS" id="PR00385">
    <property type="entry name" value="P450"/>
</dbReference>
<proteinExistence type="inferred from homology"/>
<evidence type="ECO:0000313" key="4">
    <source>
        <dbReference type="Proteomes" id="UP000600799"/>
    </source>
</evidence>
<dbReference type="SUPFAM" id="SSF48264">
    <property type="entry name" value="Cytochrome P450"/>
    <property type="match status" value="1"/>
</dbReference>
<sequence>MTLLFQPSPPDHVPPERMVDFDMFHIPEGVSDPAEIWHDLVRRGVPDIFYTPHNGGHWVFLRYEDIVEAYRDHSVFSTYQTPVPPIEPFPVVQPQGVDPPAHNVFRRLLAPMFTPTAVRGMMGELERRAAVLIDGFAERGACDFITDFAERYPTGTFLYLFGLPEERLDAFLALANTFFRSTDPAARAQNIGEIYAVLDQLFREKKRNPGNDIATQIVMARDENGAQHPWEDILNCGFLLFVAGLDTVTNTMAYIWRYLATTPAAQKHFRDRLDDPDGFLRGIEELMRINAVSNLFRRVTHDCEYRGVQFRRNDRVVLPNTVANRDPRVFKAPQVIDLDREVNVHLTFGVGPHRCIGSVLAKREVMVSLQQWLRRIPEFKLADEQPAGSVFGGSVMGFTALRLQWEVAAKRAAA</sequence>
<dbReference type="EMBL" id="JADQDC010000001">
    <property type="protein sequence ID" value="MBF9149762.1"/>
    <property type="molecule type" value="Genomic_DNA"/>
</dbReference>
<dbReference type="PANTHER" id="PTHR46696:SF6">
    <property type="entry name" value="P450, PUTATIVE (EUROFUNG)-RELATED"/>
    <property type="match status" value="1"/>
</dbReference>
<evidence type="ECO:0000256" key="2">
    <source>
        <dbReference type="RuleBase" id="RU000461"/>
    </source>
</evidence>
<comment type="caution">
    <text evidence="3">The sequence shown here is derived from an EMBL/GenBank/DDBJ whole genome shotgun (WGS) entry which is preliminary data.</text>
</comment>
<dbReference type="Proteomes" id="UP000600799">
    <property type="component" value="Unassembled WGS sequence"/>
</dbReference>
<keyword evidence="4" id="KW-1185">Reference proteome</keyword>
<comment type="similarity">
    <text evidence="1 2">Belongs to the cytochrome P450 family.</text>
</comment>